<dbReference type="GO" id="GO:0007166">
    <property type="term" value="P:cell surface receptor signaling pathway"/>
    <property type="evidence" value="ECO:0007669"/>
    <property type="project" value="TreeGrafter"/>
</dbReference>
<reference evidence="15" key="1">
    <citation type="submission" date="2011-03" db="EMBL/GenBank/DDBJ databases">
        <title>Version 3 of the genome sequence of Otolemur garnettii (Bushbaby).</title>
        <authorList>
            <consortium name="The Broad Institute Genome Sequencing Platform"/>
            <person name="Di Palma F."/>
            <person name="Johnson J."/>
            <person name="Lander E.S."/>
            <person name="Lindblad-Toh K."/>
            <person name="Jaffe D.B."/>
            <person name="Gnerre S."/>
            <person name="MacCallum I."/>
            <person name="Przybylski D."/>
            <person name="Ribeiro F.J."/>
            <person name="Burton J.N."/>
            <person name="Walker B.J."/>
            <person name="Sharpe T."/>
            <person name="Hall G."/>
        </authorList>
    </citation>
    <scope>NUCLEOTIDE SEQUENCE [LARGE SCALE GENOMIC DNA]</scope>
</reference>
<dbReference type="InterPro" id="IPR013783">
    <property type="entry name" value="Ig-like_fold"/>
</dbReference>
<dbReference type="InterPro" id="IPR050488">
    <property type="entry name" value="Ig_Fc_receptor"/>
</dbReference>
<dbReference type="OMA" id="YCTIVAG"/>
<dbReference type="AlphaFoldDB" id="H0WRR1"/>
<dbReference type="FunFam" id="2.60.40.10:FF:000357">
    <property type="entry name" value="Fc receptor like 1"/>
    <property type="match status" value="2"/>
</dbReference>
<evidence type="ECO:0000256" key="5">
    <source>
        <dbReference type="ARBA" id="ARBA00022737"/>
    </source>
</evidence>
<evidence type="ECO:0000256" key="11">
    <source>
        <dbReference type="ARBA" id="ARBA00023319"/>
    </source>
</evidence>
<feature type="domain" description="Ig-like" evidence="13">
    <location>
        <begin position="274"/>
        <end position="357"/>
    </location>
</feature>
<dbReference type="eggNOG" id="ENOG502S65W">
    <property type="taxonomic scope" value="Eukaryota"/>
</dbReference>
<evidence type="ECO:0000256" key="8">
    <source>
        <dbReference type="ARBA" id="ARBA00023157"/>
    </source>
</evidence>
<keyword evidence="4" id="KW-0732">Signal</keyword>
<feature type="domain" description="Ig-like" evidence="13">
    <location>
        <begin position="175"/>
        <end position="264"/>
    </location>
</feature>
<evidence type="ECO:0000313" key="14">
    <source>
        <dbReference type="Ensembl" id="ENSOGAP00000004728.2"/>
    </source>
</evidence>
<dbReference type="PANTHER" id="PTHR11481:SF101">
    <property type="entry name" value="FC RECEPTOR-LIKE PROTEIN 2"/>
    <property type="match status" value="1"/>
</dbReference>
<keyword evidence="6 12" id="KW-1133">Transmembrane helix</keyword>
<evidence type="ECO:0000256" key="1">
    <source>
        <dbReference type="ARBA" id="ARBA00004251"/>
    </source>
</evidence>
<dbReference type="InterPro" id="IPR003599">
    <property type="entry name" value="Ig_sub"/>
</dbReference>
<name>H0WRR1_OTOGA</name>
<feature type="transmembrane region" description="Helical" evidence="12">
    <location>
        <begin position="466"/>
        <end position="491"/>
    </location>
</feature>
<feature type="domain" description="Ig-like" evidence="13">
    <location>
        <begin position="367"/>
        <end position="455"/>
    </location>
</feature>
<keyword evidence="15" id="KW-1185">Reference proteome</keyword>
<dbReference type="STRING" id="30611.ENSOGAP00000004728"/>
<keyword evidence="9" id="KW-0675">Receptor</keyword>
<dbReference type="SUPFAM" id="SSF48726">
    <property type="entry name" value="Immunoglobulin"/>
    <property type="match status" value="5"/>
</dbReference>
<dbReference type="Pfam" id="PF13927">
    <property type="entry name" value="Ig_3"/>
    <property type="match status" value="1"/>
</dbReference>
<evidence type="ECO:0000256" key="9">
    <source>
        <dbReference type="ARBA" id="ARBA00023170"/>
    </source>
</evidence>
<dbReference type="GO" id="GO:0006955">
    <property type="term" value="P:immune response"/>
    <property type="evidence" value="ECO:0007669"/>
    <property type="project" value="TreeGrafter"/>
</dbReference>
<reference evidence="14" key="2">
    <citation type="submission" date="2025-08" db="UniProtKB">
        <authorList>
            <consortium name="Ensembl"/>
        </authorList>
    </citation>
    <scope>IDENTIFICATION</scope>
</reference>
<dbReference type="HOGENOM" id="CLU_023383_6_1_1"/>
<evidence type="ECO:0000256" key="6">
    <source>
        <dbReference type="ARBA" id="ARBA00022989"/>
    </source>
</evidence>
<keyword evidence="11" id="KW-0393">Immunoglobulin domain</keyword>
<evidence type="ECO:0000256" key="2">
    <source>
        <dbReference type="ARBA" id="ARBA00022475"/>
    </source>
</evidence>
<reference evidence="14" key="3">
    <citation type="submission" date="2025-09" db="UniProtKB">
        <authorList>
            <consortium name="Ensembl"/>
        </authorList>
    </citation>
    <scope>IDENTIFICATION</scope>
</reference>
<dbReference type="EMBL" id="AAQR03118874">
    <property type="status" value="NOT_ANNOTATED_CDS"/>
    <property type="molecule type" value="Genomic_DNA"/>
</dbReference>
<dbReference type="InParanoid" id="H0WRR1"/>
<dbReference type="GO" id="GO:0004888">
    <property type="term" value="F:transmembrane signaling receptor activity"/>
    <property type="evidence" value="ECO:0007669"/>
    <property type="project" value="TreeGrafter"/>
</dbReference>
<comment type="subcellular location">
    <subcellularLocation>
        <location evidence="1">Cell membrane</location>
        <topology evidence="1">Single-pass type I membrane protein</topology>
    </subcellularLocation>
</comment>
<dbReference type="Proteomes" id="UP000005225">
    <property type="component" value="Unassembled WGS sequence"/>
</dbReference>
<dbReference type="Gene3D" id="2.60.40.10">
    <property type="entry name" value="Immunoglobulins"/>
    <property type="match status" value="5"/>
</dbReference>
<keyword evidence="7 12" id="KW-0472">Membrane</keyword>
<dbReference type="InterPro" id="IPR013151">
    <property type="entry name" value="Immunoglobulin_dom"/>
</dbReference>
<dbReference type="EMBL" id="AAQR03118872">
    <property type="status" value="NOT_ANNOTATED_CDS"/>
    <property type="molecule type" value="Genomic_DNA"/>
</dbReference>
<dbReference type="GeneTree" id="ENSGT01050000244808"/>
<dbReference type="PROSITE" id="PS50835">
    <property type="entry name" value="IG_LIKE"/>
    <property type="match status" value="5"/>
</dbReference>
<evidence type="ECO:0000256" key="4">
    <source>
        <dbReference type="ARBA" id="ARBA00022729"/>
    </source>
</evidence>
<dbReference type="CDD" id="cd00096">
    <property type="entry name" value="Ig"/>
    <property type="match status" value="2"/>
</dbReference>
<evidence type="ECO:0000313" key="15">
    <source>
        <dbReference type="Proteomes" id="UP000005225"/>
    </source>
</evidence>
<dbReference type="InterPro" id="IPR007110">
    <property type="entry name" value="Ig-like_dom"/>
</dbReference>
<dbReference type="Ensembl" id="ENSOGAT00000005289.2">
    <property type="protein sequence ID" value="ENSOGAP00000004728.2"/>
    <property type="gene ID" value="ENSOGAG00000005286.2"/>
</dbReference>
<keyword evidence="10" id="KW-0325">Glycoprotein</keyword>
<evidence type="ECO:0000256" key="12">
    <source>
        <dbReference type="SAM" id="Phobius"/>
    </source>
</evidence>
<evidence type="ECO:0000259" key="13">
    <source>
        <dbReference type="PROSITE" id="PS50835"/>
    </source>
</evidence>
<accession>H0WRR1</accession>
<evidence type="ECO:0000256" key="3">
    <source>
        <dbReference type="ARBA" id="ARBA00022692"/>
    </source>
</evidence>
<keyword evidence="8" id="KW-1015">Disulfide bond</keyword>
<protein>
    <recommendedName>
        <fullName evidence="13">Ig-like domain-containing protein</fullName>
    </recommendedName>
</protein>
<evidence type="ECO:0000256" key="10">
    <source>
        <dbReference type="ARBA" id="ARBA00023180"/>
    </source>
</evidence>
<dbReference type="GO" id="GO:0009897">
    <property type="term" value="C:external side of plasma membrane"/>
    <property type="evidence" value="ECO:0007669"/>
    <property type="project" value="TreeGrafter"/>
</dbReference>
<dbReference type="FunFam" id="2.60.40.10:FF:001308">
    <property type="entry name" value="Fc receptor like 4"/>
    <property type="match status" value="1"/>
</dbReference>
<dbReference type="SMART" id="SM00408">
    <property type="entry name" value="IGc2"/>
    <property type="match status" value="5"/>
</dbReference>
<keyword evidence="5" id="KW-0677">Repeat</keyword>
<dbReference type="EMBL" id="AAQR03118873">
    <property type="status" value="NOT_ANNOTATED_CDS"/>
    <property type="molecule type" value="Genomic_DNA"/>
</dbReference>
<dbReference type="InterPro" id="IPR003598">
    <property type="entry name" value="Ig_sub2"/>
</dbReference>
<dbReference type="Pfam" id="PF00047">
    <property type="entry name" value="ig"/>
    <property type="match status" value="1"/>
</dbReference>
<keyword evidence="3 12" id="KW-0812">Transmembrane</keyword>
<dbReference type="FunCoup" id="H0WRR1">
    <property type="interactions" value="16"/>
</dbReference>
<proteinExistence type="predicted"/>
<evidence type="ECO:0000256" key="7">
    <source>
        <dbReference type="ARBA" id="ARBA00023136"/>
    </source>
</evidence>
<dbReference type="InterPro" id="IPR036179">
    <property type="entry name" value="Ig-like_dom_sf"/>
</dbReference>
<organism evidence="14 15">
    <name type="scientific">Otolemur garnettii</name>
    <name type="common">Small-eared galago</name>
    <name type="synonym">Garnett's greater bushbaby</name>
    <dbReference type="NCBI Taxonomy" id="30611"/>
    <lineage>
        <taxon>Eukaryota</taxon>
        <taxon>Metazoa</taxon>
        <taxon>Chordata</taxon>
        <taxon>Craniata</taxon>
        <taxon>Vertebrata</taxon>
        <taxon>Euteleostomi</taxon>
        <taxon>Mammalia</taxon>
        <taxon>Eutheria</taxon>
        <taxon>Euarchontoglires</taxon>
        <taxon>Primates</taxon>
        <taxon>Strepsirrhini</taxon>
        <taxon>Lorisiformes</taxon>
        <taxon>Galagidae</taxon>
        <taxon>Otolemur</taxon>
    </lineage>
</organism>
<dbReference type="Pfam" id="PF13895">
    <property type="entry name" value="Ig_2"/>
    <property type="match status" value="3"/>
</dbReference>
<feature type="domain" description="Ig-like" evidence="13">
    <location>
        <begin position="1"/>
        <end position="73"/>
    </location>
</feature>
<dbReference type="EMBL" id="AAQR03118871">
    <property type="status" value="NOT_ANNOTATED_CDS"/>
    <property type="molecule type" value="Genomic_DNA"/>
</dbReference>
<sequence length="600" mass="65733">PIFEGDRIALSCQKEKIRRLKTMTYYKDEKELSSFKKVSVLSIQNVNVSDSGNYYCTIVAGIVRWKHTSQKVSIKVQELFQHPVLMASSFQPIEGGPLTLTCETQLHPSRSQVQLQFRFFRDSRVLGSGWNNSQQLLVPAVWREDSGSYWCEAETPTHSIRKHSRASQIHVQRIPVSNVSLETLVPGGQAVEGETLDLLCSVADATGNITFSWHRQTTGARVGKKTQHALTAELRIPAVQESNSGGYYCTADNGYGPIQSKAVTVPVRVPASHPILTLRAPRAQTVVGDKVELHCEALRGSPPILYQLYHEDVTLGNGSAPSGGGVSFFLTLTTNHSGYYFCEANNGLGPQRSQRVSLNVTVPASRPILTLRTLRVPRAQAMVGDVVELHCEALTGSPPILYRFYHEDITLRNSSVRSGGGVSFNLSLTTEHSGNYSCEADNGLGAQRSEMVTLSVTGTPRSRTGLVTGGAILGLLSVLGLAATAATAALLCHFRTQRKSRGLPATGTSSCSLHEYQVAPLSRPSRREPAHQESLTLPQLRSVHTSVNPEDSDIVYSQIWSFKYTAENSANLPAMHREDKEHEIFYSKLKEVPHNDSTGL</sequence>
<keyword evidence="2" id="KW-1003">Cell membrane</keyword>
<feature type="domain" description="Ig-like" evidence="13">
    <location>
        <begin position="83"/>
        <end position="167"/>
    </location>
</feature>
<dbReference type="SMART" id="SM00409">
    <property type="entry name" value="IG"/>
    <property type="match status" value="5"/>
</dbReference>
<dbReference type="PANTHER" id="PTHR11481">
    <property type="entry name" value="IMMUNOGLOBULIN FC RECEPTOR"/>
    <property type="match status" value="1"/>
</dbReference>